<dbReference type="EMBL" id="JABFCX010000003">
    <property type="protein sequence ID" value="NNU17079.1"/>
    <property type="molecule type" value="Genomic_DNA"/>
</dbReference>
<protein>
    <recommendedName>
        <fullName evidence="1">DUF64370 domain-containing protein</fullName>
    </recommendedName>
</protein>
<reference evidence="2 3" key="1">
    <citation type="submission" date="2020-05" db="EMBL/GenBank/DDBJ databases">
        <title>Parvularcula mediterraneae sp. nov., isolated from polypropylene straw from shallow seawater of the seashore of Laganas in Zakynthos island, Greece.</title>
        <authorList>
            <person name="Szabo I."/>
            <person name="Al-Omari J."/>
            <person name="Rado J."/>
            <person name="Szerdahelyi G.S."/>
        </authorList>
    </citation>
    <scope>NUCLEOTIDE SEQUENCE [LARGE SCALE GENOMIC DNA]</scope>
    <source>
        <strain evidence="2 3">ZS-1/3</strain>
    </source>
</reference>
<comment type="caution">
    <text evidence="2">The sequence shown here is derived from an EMBL/GenBank/DDBJ whole genome shotgun (WGS) entry which is preliminary data.</text>
</comment>
<feature type="domain" description="DUF64370" evidence="1">
    <location>
        <begin position="1"/>
        <end position="74"/>
    </location>
</feature>
<evidence type="ECO:0000313" key="3">
    <source>
        <dbReference type="Proteomes" id="UP000536835"/>
    </source>
</evidence>
<evidence type="ECO:0000259" key="1">
    <source>
        <dbReference type="Pfam" id="PF20031"/>
    </source>
</evidence>
<name>A0A7Y3W5X7_9PROT</name>
<organism evidence="2 3">
    <name type="scientific">Parvularcula mediterranea</name>
    <dbReference type="NCBI Taxonomy" id="2732508"/>
    <lineage>
        <taxon>Bacteria</taxon>
        <taxon>Pseudomonadati</taxon>
        <taxon>Pseudomonadota</taxon>
        <taxon>Alphaproteobacteria</taxon>
        <taxon>Parvularculales</taxon>
        <taxon>Parvularculaceae</taxon>
        <taxon>Parvularcula</taxon>
    </lineage>
</organism>
<dbReference type="RefSeq" id="WP_173200152.1">
    <property type="nucleotide sequence ID" value="NZ_JABFCX010000003.1"/>
</dbReference>
<gene>
    <name evidence="2" type="ORF">HK107_12175</name>
</gene>
<dbReference type="Pfam" id="PF20031">
    <property type="entry name" value="DUF6437"/>
    <property type="match status" value="1"/>
</dbReference>
<evidence type="ECO:0000313" key="2">
    <source>
        <dbReference type="EMBL" id="NNU17079.1"/>
    </source>
</evidence>
<dbReference type="InterPro" id="IPR045496">
    <property type="entry name" value="DUF6437"/>
</dbReference>
<keyword evidence="3" id="KW-1185">Reference proteome</keyword>
<dbReference type="AlphaFoldDB" id="A0A7Y3W5X7"/>
<accession>A0A7Y3W5X7</accession>
<proteinExistence type="predicted"/>
<dbReference type="Proteomes" id="UP000536835">
    <property type="component" value="Unassembled WGS sequence"/>
</dbReference>
<sequence length="98" mass="10729">MPRTKDPVAELAAHRKKEAAFKDKAKLLEEQAAAHLGRKLMDRELHLVERKLIDDVLDRVSDLGADEALRRLSSARVSSDAASTAVGLNEVAKQEGEA</sequence>